<dbReference type="Pfam" id="PF13584">
    <property type="entry name" value="BatD"/>
    <property type="match status" value="3"/>
</dbReference>
<gene>
    <name evidence="2" type="ORF">GCM10022210_21690</name>
</gene>
<evidence type="ECO:0000313" key="2">
    <source>
        <dbReference type="EMBL" id="GAA3971831.1"/>
    </source>
</evidence>
<reference evidence="3" key="1">
    <citation type="journal article" date="2019" name="Int. J. Syst. Evol. Microbiol.">
        <title>The Global Catalogue of Microorganisms (GCM) 10K type strain sequencing project: providing services to taxonomists for standard genome sequencing and annotation.</title>
        <authorList>
            <consortium name="The Broad Institute Genomics Platform"/>
            <consortium name="The Broad Institute Genome Sequencing Center for Infectious Disease"/>
            <person name="Wu L."/>
            <person name="Ma J."/>
        </authorList>
    </citation>
    <scope>NUCLEOTIDE SEQUENCE [LARGE SCALE GENOMIC DNA]</scope>
    <source>
        <strain evidence="3">JCM 16601</strain>
    </source>
</reference>
<organism evidence="2 3">
    <name type="scientific">Mucilaginibacter dorajii</name>
    <dbReference type="NCBI Taxonomy" id="692994"/>
    <lineage>
        <taxon>Bacteria</taxon>
        <taxon>Pseudomonadati</taxon>
        <taxon>Bacteroidota</taxon>
        <taxon>Sphingobacteriia</taxon>
        <taxon>Sphingobacteriales</taxon>
        <taxon>Sphingobacteriaceae</taxon>
        <taxon>Mucilaginibacter</taxon>
    </lineage>
</organism>
<feature type="signal peptide" evidence="1">
    <location>
        <begin position="1"/>
        <end position="21"/>
    </location>
</feature>
<comment type="caution">
    <text evidence="2">The sequence shown here is derived from an EMBL/GenBank/DDBJ whole genome shotgun (WGS) entry which is preliminary data.</text>
</comment>
<evidence type="ECO:0000256" key="1">
    <source>
        <dbReference type="SAM" id="SignalP"/>
    </source>
</evidence>
<accession>A0ABP7PV75</accession>
<dbReference type="PANTHER" id="PTHR40940:SF2">
    <property type="entry name" value="BATD"/>
    <property type="match status" value="1"/>
</dbReference>
<dbReference type="PANTHER" id="PTHR40940">
    <property type="entry name" value="PROTEIN BATD-RELATED"/>
    <property type="match status" value="1"/>
</dbReference>
<dbReference type="InterPro" id="IPR025738">
    <property type="entry name" value="BatD"/>
</dbReference>
<keyword evidence="1" id="KW-0732">Signal</keyword>
<protein>
    <submittedName>
        <fullName evidence="2">BatD family protein</fullName>
    </submittedName>
</protein>
<proteinExistence type="predicted"/>
<keyword evidence="3" id="KW-1185">Reference proteome</keyword>
<dbReference type="RefSeq" id="WP_259091596.1">
    <property type="nucleotide sequence ID" value="NZ_BAAAZC010000015.1"/>
</dbReference>
<sequence length="612" mass="66990">MKLKFYILLFLFLGTALLAVAQVKFTASVDKSEVGTTERFEITFTVNSSAEKFVPPNFDGFLVEAGPNVSQSMTVINGVSSGAIAYSYDLVAIKAGIFTIGPASIAVAGKTLKTQPIKIKVVKGTSTAQANAAAQQQALQAQARGGDVISGTSRNINKDLYIRAEVNKTNVYIGEQLTLSYRIYTRVGLAGSQLEKMSDLNGFYSQEIKSMSQTATWRVQVINGVRFNVTEIKQNVLFPEHAGNITIDPMIMDFIVRETVASKDPFDSFFGGVSYNDVKYKIKSPPVVIHVKPLPEAGKPASFGGAVGKFQISSTLDKTHVKSNEPINYKIVVSGKGNLKLLKPVAPEFPADFEKYDPKVTDTIADAESGETGTRTYTYLLIPRHGGNFTIDPVKFAYYDLSAGRYVSTQTKGFDIKVDKSATENNVVSLGAADKQDVKLLNKDIRYIKTGDEADSLTKNGDGFYGSPTYYLLLALGPLLFAGAWVYGKWYEASNSDVVKVKSRKAGKIAAKHLASAKKQLQANNRTAFYEDVFKGLYGYLSDKLNIAAADLNREKIASELKVRTLDEPLINELLETLDLCDMARYAPVSGVSEQQMFDKAKNMINDIEDKI</sequence>
<evidence type="ECO:0000313" key="3">
    <source>
        <dbReference type="Proteomes" id="UP001500742"/>
    </source>
</evidence>
<name>A0ABP7PV75_9SPHI</name>
<feature type="chain" id="PRO_5045124812" evidence="1">
    <location>
        <begin position="22"/>
        <end position="612"/>
    </location>
</feature>
<dbReference type="Proteomes" id="UP001500742">
    <property type="component" value="Unassembled WGS sequence"/>
</dbReference>
<dbReference type="EMBL" id="BAAAZC010000015">
    <property type="protein sequence ID" value="GAA3971831.1"/>
    <property type="molecule type" value="Genomic_DNA"/>
</dbReference>